<protein>
    <submittedName>
        <fullName evidence="1">Uncharacterized protein</fullName>
    </submittedName>
</protein>
<reference evidence="1 2" key="1">
    <citation type="submission" date="2020-02" db="EMBL/GenBank/DDBJ databases">
        <title>Genomic and physiological characterization of two novel Nitrospinaceae genera.</title>
        <authorList>
            <person name="Mueller A.J."/>
            <person name="Jung M.-Y."/>
            <person name="Strachan C.R."/>
            <person name="Herbold C.W."/>
            <person name="Kirkegaard R.H."/>
            <person name="Daims H."/>
        </authorList>
    </citation>
    <scope>NUCLEOTIDE SEQUENCE [LARGE SCALE GENOMIC DNA]</scope>
    <source>
        <strain evidence="1">EB</strain>
    </source>
</reference>
<evidence type="ECO:0000313" key="1">
    <source>
        <dbReference type="EMBL" id="QPJ63304.1"/>
    </source>
</evidence>
<dbReference type="Proteomes" id="UP000594688">
    <property type="component" value="Chromosome"/>
</dbReference>
<organism evidence="1 2">
    <name type="scientific">Candidatus Nitronauta litoralis</name>
    <dbReference type="NCBI Taxonomy" id="2705533"/>
    <lineage>
        <taxon>Bacteria</taxon>
        <taxon>Pseudomonadati</taxon>
        <taxon>Nitrospinota/Tectimicrobiota group</taxon>
        <taxon>Nitrospinota</taxon>
        <taxon>Nitrospinia</taxon>
        <taxon>Nitrospinales</taxon>
        <taxon>Nitrospinaceae</taxon>
        <taxon>Candidatus Nitronauta</taxon>
    </lineage>
</organism>
<sequence>MYVNISRSKHLINNRRFAKKKQKTTQSSPKCNHCGGMIRENGEIEVCLMCGREINHSCPNCQFKIPTEVKPEDKKSA</sequence>
<dbReference type="EMBL" id="CP048685">
    <property type="protein sequence ID" value="QPJ63304.1"/>
    <property type="molecule type" value="Genomic_DNA"/>
</dbReference>
<gene>
    <name evidence="1" type="ORF">G3M70_16035</name>
</gene>
<name>A0A7T0G1C5_9BACT</name>
<accession>A0A7T0G1C5</accession>
<dbReference type="AlphaFoldDB" id="A0A7T0G1C5"/>
<evidence type="ECO:0000313" key="2">
    <source>
        <dbReference type="Proteomes" id="UP000594688"/>
    </source>
</evidence>
<proteinExistence type="predicted"/>
<dbReference type="KEGG" id="nli:G3M70_16035"/>